<reference evidence="1 2" key="1">
    <citation type="submission" date="2024-01" db="EMBL/GenBank/DDBJ databases">
        <title>The genomes of 5 underutilized Papilionoideae crops provide insights into root nodulation and disease resistance.</title>
        <authorList>
            <person name="Yuan L."/>
        </authorList>
    </citation>
    <scope>NUCLEOTIDE SEQUENCE [LARGE SCALE GENOMIC DNA]</scope>
    <source>
        <strain evidence="1">LY-2023</strain>
        <tissue evidence="1">Leaf</tissue>
    </source>
</reference>
<evidence type="ECO:0000313" key="2">
    <source>
        <dbReference type="Proteomes" id="UP001359559"/>
    </source>
</evidence>
<gene>
    <name evidence="1" type="ORF">RJT34_16450</name>
</gene>
<dbReference type="Proteomes" id="UP001359559">
    <property type="component" value="Unassembled WGS sequence"/>
</dbReference>
<evidence type="ECO:0000313" key="1">
    <source>
        <dbReference type="EMBL" id="KAK7293582.1"/>
    </source>
</evidence>
<proteinExistence type="predicted"/>
<protein>
    <submittedName>
        <fullName evidence="1">Uncharacterized protein</fullName>
    </submittedName>
</protein>
<accession>A0AAN9PDP5</accession>
<organism evidence="1 2">
    <name type="scientific">Clitoria ternatea</name>
    <name type="common">Butterfly pea</name>
    <dbReference type="NCBI Taxonomy" id="43366"/>
    <lineage>
        <taxon>Eukaryota</taxon>
        <taxon>Viridiplantae</taxon>
        <taxon>Streptophyta</taxon>
        <taxon>Embryophyta</taxon>
        <taxon>Tracheophyta</taxon>
        <taxon>Spermatophyta</taxon>
        <taxon>Magnoliopsida</taxon>
        <taxon>eudicotyledons</taxon>
        <taxon>Gunneridae</taxon>
        <taxon>Pentapetalae</taxon>
        <taxon>rosids</taxon>
        <taxon>fabids</taxon>
        <taxon>Fabales</taxon>
        <taxon>Fabaceae</taxon>
        <taxon>Papilionoideae</taxon>
        <taxon>50 kb inversion clade</taxon>
        <taxon>NPAAA clade</taxon>
        <taxon>indigoferoid/millettioid clade</taxon>
        <taxon>Phaseoleae</taxon>
        <taxon>Clitoria</taxon>
    </lineage>
</organism>
<comment type="caution">
    <text evidence="1">The sequence shown here is derived from an EMBL/GenBank/DDBJ whole genome shotgun (WGS) entry which is preliminary data.</text>
</comment>
<keyword evidence="2" id="KW-1185">Reference proteome</keyword>
<sequence>MITLLSAPFRFRAHLVNFEHSRIHLRNSTYKSHVVLLRPSPKTTKPRNRATEDSINRRSLLSSAPSRKFVVALLSPFF</sequence>
<dbReference type="AlphaFoldDB" id="A0AAN9PDP5"/>
<name>A0AAN9PDP5_CLITE</name>
<dbReference type="EMBL" id="JAYKXN010000004">
    <property type="protein sequence ID" value="KAK7293582.1"/>
    <property type="molecule type" value="Genomic_DNA"/>
</dbReference>